<proteinExistence type="inferred from homology"/>
<dbReference type="GO" id="GO:0000287">
    <property type="term" value="F:magnesium ion binding"/>
    <property type="evidence" value="ECO:0007669"/>
    <property type="project" value="UniProtKB-UniRule"/>
</dbReference>
<dbReference type="AlphaFoldDB" id="E4NDI5"/>
<accession>E4NDI5</accession>
<dbReference type="InterPro" id="IPR001296">
    <property type="entry name" value="Glyco_trans_1"/>
</dbReference>
<dbReference type="EMBL" id="AP010968">
    <property type="protein sequence ID" value="BAJ29266.1"/>
    <property type="molecule type" value="Genomic_DNA"/>
</dbReference>
<dbReference type="CDD" id="cd03800">
    <property type="entry name" value="GT4_sucrose_synthase"/>
    <property type="match status" value="1"/>
</dbReference>
<keyword evidence="3 7" id="KW-0808">Transferase</keyword>
<feature type="binding site" evidence="7">
    <location>
        <position position="344"/>
    </location>
    <ligand>
        <name>Mg(2+)</name>
        <dbReference type="ChEBI" id="CHEBI:18420"/>
    </ligand>
</feature>
<keyword evidence="12" id="KW-1185">Reference proteome</keyword>
<dbReference type="Pfam" id="PF13579">
    <property type="entry name" value="Glyco_trans_4_4"/>
    <property type="match status" value="1"/>
</dbReference>
<evidence type="ECO:0000313" key="12">
    <source>
        <dbReference type="Proteomes" id="UP000007076"/>
    </source>
</evidence>
<dbReference type="PATRIC" id="fig|452652.3.peg.3465"/>
<reference evidence="11 12" key="1">
    <citation type="journal article" date="2010" name="DNA Res.">
        <title>Genome sequence of Kitasatospora setae NBRC 14216T: an evolutionary snapshot of the family Streptomycetaceae.</title>
        <authorList>
            <person name="Ichikawa N."/>
            <person name="Oguchi A."/>
            <person name="Ikeda H."/>
            <person name="Ishikawa J."/>
            <person name="Kitani S."/>
            <person name="Watanabe Y."/>
            <person name="Nakamura S."/>
            <person name="Katano Y."/>
            <person name="Kishi E."/>
            <person name="Sasagawa M."/>
            <person name="Ankai A."/>
            <person name="Fukui S."/>
            <person name="Hashimoto Y."/>
            <person name="Kamata S."/>
            <person name="Otoguro M."/>
            <person name="Tanikawa S."/>
            <person name="Nihira T."/>
            <person name="Horinouchi S."/>
            <person name="Ohnishi Y."/>
            <person name="Hayakawa M."/>
            <person name="Kuzuyama T."/>
            <person name="Arisawa A."/>
            <person name="Nomoto F."/>
            <person name="Miura H."/>
            <person name="Takahashi Y."/>
            <person name="Fujita N."/>
        </authorList>
    </citation>
    <scope>NUCLEOTIDE SEQUENCE [LARGE SCALE GENOMIC DNA]</scope>
    <source>
        <strain evidence="12">ATCC 33774 / DSM 43861 / JCM 3304 / KCC A-0304 / NBRC 14216 / KM-6054</strain>
    </source>
</reference>
<evidence type="ECO:0000256" key="3">
    <source>
        <dbReference type="ARBA" id="ARBA00022679"/>
    </source>
</evidence>
<feature type="compositionally biased region" description="Pro residues" evidence="8">
    <location>
        <begin position="25"/>
        <end position="37"/>
    </location>
</feature>
<sequence length="452" mass="47539">MTQHLVRTPRRESRRAAAATALPAAPAPLSPPPPGPGRRPRRIAMLSVHTSPLHQPGTGDAGGMNVYIVELAKRLADLDIEVEVFTRAVSSDDAPTVELAPGVLVRHVTAGPYEGLLKEDLPAQLCAFTHGVLRTEAGHRPGYYDLVHSHYWLSGQVGWLAAERWGVPLVHTMHTMAKVKNAALAEGDTPEPAARVIGETQVVGAADRLIANTAEEAAELAHHYAARPDQLAVVHPGVNLDVFRPDSRAAARARLGLPQDAAVLLFAGRIQPLKAPDVLLKAVARLLDRHPGLRERLVVPIVGGPSGTGLARPESLHKLAAQLGIGDVVRFHPPVDQRSLADWYRAATALVMPSHSESFGLVALEAQACGTPVVAAAVGGLPVAVRDGRTGTLVPGHDPDAWARALHPYVADPALTPVRGAAAAAHAAAFGWLTAAGATAEVYRGAMAAIRA</sequence>
<feature type="binding site" evidence="7">
    <location>
        <position position="49"/>
    </location>
    <ligand>
        <name>1D-myo-inositol 3-phosphate</name>
        <dbReference type="ChEBI" id="CHEBI:58401"/>
    </ligand>
</feature>
<evidence type="ECO:0000256" key="2">
    <source>
        <dbReference type="ARBA" id="ARBA00022676"/>
    </source>
</evidence>
<feature type="binding site" evidence="7">
    <location>
        <position position="345"/>
    </location>
    <ligand>
        <name>Mg(2+)</name>
        <dbReference type="ChEBI" id="CHEBI:18420"/>
    </ligand>
</feature>
<dbReference type="GO" id="GO:0010125">
    <property type="term" value="P:mycothiol biosynthetic process"/>
    <property type="evidence" value="ECO:0007669"/>
    <property type="project" value="UniProtKB-UniRule"/>
</dbReference>
<dbReference type="HOGENOM" id="CLU_009583_2_3_11"/>
<dbReference type="eggNOG" id="COG0438">
    <property type="taxonomic scope" value="Bacteria"/>
</dbReference>
<dbReference type="Pfam" id="PF00534">
    <property type="entry name" value="Glycos_transf_1"/>
    <property type="match status" value="1"/>
</dbReference>
<dbReference type="CAZy" id="GT4">
    <property type="family name" value="Glycosyltransferase Family 4"/>
</dbReference>
<feature type="binding site" evidence="7">
    <location>
        <position position="371"/>
    </location>
    <ligand>
        <name>Mg(2+)</name>
        <dbReference type="ChEBI" id="CHEBI:18420"/>
    </ligand>
</feature>
<feature type="binding site" evidence="7">
    <location>
        <position position="335"/>
    </location>
    <ligand>
        <name>UDP-N-acetyl-alpha-D-glucosamine</name>
        <dbReference type="ChEBI" id="CHEBI:57705"/>
    </ligand>
</feature>
<name>E4NDI5_KITSK</name>
<evidence type="ECO:0000256" key="4">
    <source>
        <dbReference type="ARBA" id="ARBA00022723"/>
    </source>
</evidence>
<feature type="binding site" evidence="7">
    <location>
        <begin position="55"/>
        <end position="56"/>
    </location>
    <ligand>
        <name>UDP-N-acetyl-alpha-D-glucosamine</name>
        <dbReference type="ChEBI" id="CHEBI:57705"/>
    </ligand>
</feature>
<dbReference type="Gene3D" id="3.40.50.2000">
    <property type="entry name" value="Glycogen Phosphorylase B"/>
    <property type="match status" value="2"/>
</dbReference>
<dbReference type="GO" id="GO:0102710">
    <property type="term" value="F:D-inositol-3-phosphate glycosyltransferase activity"/>
    <property type="evidence" value="ECO:0007669"/>
    <property type="project" value="UniProtKB-EC"/>
</dbReference>
<dbReference type="STRING" id="452652.KSE_34590"/>
<keyword evidence="2 7" id="KW-0328">Glycosyltransferase</keyword>
<organism evidence="11 12">
    <name type="scientific">Kitasatospora setae (strain ATCC 33774 / DSM 43861 / JCM 3304 / KCC A-0304 / NBRC 14216 / KM-6054)</name>
    <name type="common">Streptomyces setae</name>
    <dbReference type="NCBI Taxonomy" id="452652"/>
    <lineage>
        <taxon>Bacteria</taxon>
        <taxon>Bacillati</taxon>
        <taxon>Actinomycetota</taxon>
        <taxon>Actinomycetes</taxon>
        <taxon>Kitasatosporales</taxon>
        <taxon>Streptomycetaceae</taxon>
        <taxon>Kitasatospora</taxon>
    </lineage>
</organism>
<feature type="binding site" evidence="7">
    <location>
        <position position="151"/>
    </location>
    <ligand>
        <name>1D-myo-inositol 3-phosphate</name>
        <dbReference type="ChEBI" id="CHEBI:58401"/>
    </ligand>
</feature>
<evidence type="ECO:0000256" key="1">
    <source>
        <dbReference type="ARBA" id="ARBA00008449"/>
    </source>
</evidence>
<feature type="region of interest" description="Disordered" evidence="8">
    <location>
        <begin position="1"/>
        <end position="41"/>
    </location>
</feature>
<feature type="binding site" evidence="7">
    <location>
        <position position="175"/>
    </location>
    <ligand>
        <name>1D-myo-inositol 3-phosphate</name>
        <dbReference type="ChEBI" id="CHEBI:58401"/>
    </ligand>
</feature>
<evidence type="ECO:0000259" key="10">
    <source>
        <dbReference type="Pfam" id="PF13579"/>
    </source>
</evidence>
<feature type="binding site" evidence="7">
    <location>
        <position position="347"/>
    </location>
    <ligand>
        <name>Mg(2+)</name>
        <dbReference type="ChEBI" id="CHEBI:18420"/>
    </ligand>
</feature>
<feature type="binding site" evidence="7">
    <location>
        <position position="118"/>
    </location>
    <ligand>
        <name>1D-myo-inositol 3-phosphate</name>
        <dbReference type="ChEBI" id="CHEBI:58401"/>
    </ligand>
</feature>
<feature type="binding site" evidence="7">
    <location>
        <position position="195"/>
    </location>
    <ligand>
        <name>1D-myo-inositol 3-phosphate</name>
        <dbReference type="ChEBI" id="CHEBI:58401"/>
    </ligand>
</feature>
<feature type="binding site" evidence="7">
    <location>
        <begin position="60"/>
        <end position="65"/>
    </location>
    <ligand>
        <name>1D-myo-inositol 3-phosphate</name>
        <dbReference type="ChEBI" id="CHEBI:58401"/>
    </ligand>
</feature>
<gene>
    <name evidence="7" type="primary">mshA</name>
    <name evidence="11" type="ordered locus">KSE_34590</name>
</gene>
<evidence type="ECO:0000256" key="7">
    <source>
        <dbReference type="HAMAP-Rule" id="MF_01695"/>
    </source>
</evidence>
<dbReference type="PANTHER" id="PTHR45947:SF3">
    <property type="entry name" value="SULFOQUINOVOSYL TRANSFERASE SQD2"/>
    <property type="match status" value="1"/>
</dbReference>
<dbReference type="InterPro" id="IPR017814">
    <property type="entry name" value="Mycothiol_biosynthesis_MshA"/>
</dbReference>
<dbReference type="GO" id="GO:0008375">
    <property type="term" value="F:acetylglucosaminyltransferase activity"/>
    <property type="evidence" value="ECO:0007669"/>
    <property type="project" value="UniProtKB-UniRule"/>
</dbReference>
<dbReference type="Proteomes" id="UP000007076">
    <property type="component" value="Chromosome"/>
</dbReference>
<dbReference type="InterPro" id="IPR028098">
    <property type="entry name" value="Glyco_trans_4-like_N"/>
</dbReference>
<dbReference type="EC" id="2.4.1.250" evidence="7"/>
<feature type="binding site" evidence="7">
    <location>
        <position position="357"/>
    </location>
    <ligand>
        <name>UDP-N-acetyl-alpha-D-glucosamine</name>
        <dbReference type="ChEBI" id="CHEBI:57705"/>
    </ligand>
</feature>
<feature type="domain" description="Glycosyltransferase subfamily 4-like N-terminal" evidence="10">
    <location>
        <begin position="62"/>
        <end position="237"/>
    </location>
</feature>
<keyword evidence="4 7" id="KW-0479">Metal-binding</keyword>
<comment type="subunit">
    <text evidence="7">Homodimer.</text>
</comment>
<evidence type="ECO:0000256" key="6">
    <source>
        <dbReference type="ARBA" id="ARBA00048131"/>
    </source>
</evidence>
<feature type="binding site" evidence="7">
    <location>
        <position position="274"/>
    </location>
    <ligand>
        <name>UDP-N-acetyl-alpha-D-glucosamine</name>
        <dbReference type="ChEBI" id="CHEBI:57705"/>
    </ligand>
</feature>
<evidence type="ECO:0000256" key="8">
    <source>
        <dbReference type="SAM" id="MobiDB-lite"/>
    </source>
</evidence>
<dbReference type="InterPro" id="IPR050194">
    <property type="entry name" value="Glycosyltransferase_grp1"/>
</dbReference>
<comment type="catalytic activity">
    <reaction evidence="6 7">
        <text>1D-myo-inositol 3-phosphate + UDP-N-acetyl-alpha-D-glucosamine = 1D-myo-inositol 2-acetamido-2-deoxy-alpha-D-glucopyranoside 3-phosphate + UDP + H(+)</text>
        <dbReference type="Rhea" id="RHEA:26188"/>
        <dbReference type="ChEBI" id="CHEBI:15378"/>
        <dbReference type="ChEBI" id="CHEBI:57705"/>
        <dbReference type="ChEBI" id="CHEBI:58223"/>
        <dbReference type="ChEBI" id="CHEBI:58401"/>
        <dbReference type="ChEBI" id="CHEBI:58892"/>
        <dbReference type="EC" id="2.4.1.250"/>
    </reaction>
</comment>
<dbReference type="PANTHER" id="PTHR45947">
    <property type="entry name" value="SULFOQUINOVOSYL TRANSFERASE SQD2"/>
    <property type="match status" value="1"/>
</dbReference>
<dbReference type="HAMAP" id="MF_01695">
    <property type="entry name" value="MshA"/>
    <property type="match status" value="1"/>
</dbReference>
<evidence type="ECO:0000256" key="5">
    <source>
        <dbReference type="ARBA" id="ARBA00022842"/>
    </source>
</evidence>
<dbReference type="SUPFAM" id="SSF53756">
    <property type="entry name" value="UDP-Glycosyltransferase/glycogen phosphorylase"/>
    <property type="match status" value="1"/>
</dbReference>
<comment type="function">
    <text evidence="7">Catalyzes the transfer of a N-acetyl-glucosamine moiety to 1D-myo-inositol 3-phosphate to produce 1D-myo-inositol 2-acetamido-2-deoxy-glucopyranoside 3-phosphate in the mycothiol biosynthesis pathway.</text>
</comment>
<evidence type="ECO:0000259" key="9">
    <source>
        <dbReference type="Pfam" id="PF00534"/>
    </source>
</evidence>
<feature type="binding site" evidence="7">
    <location>
        <position position="63"/>
    </location>
    <ligand>
        <name>UDP-N-acetyl-alpha-D-glucosamine</name>
        <dbReference type="ChEBI" id="CHEBI:57705"/>
    </ligand>
</feature>
<comment type="similarity">
    <text evidence="1 7">Belongs to the glycosyltransferase group 1 family. MshA subfamily.</text>
</comment>
<feature type="binding site" evidence="7">
    <location>
        <position position="269"/>
    </location>
    <ligand>
        <name>UDP-N-acetyl-alpha-D-glucosamine</name>
        <dbReference type="ChEBI" id="CHEBI:57705"/>
    </ligand>
</feature>
<evidence type="ECO:0000313" key="11">
    <source>
        <dbReference type="EMBL" id="BAJ29266.1"/>
    </source>
</evidence>
<dbReference type="NCBIfam" id="TIGR03449">
    <property type="entry name" value="mycothiol_MshA"/>
    <property type="match status" value="1"/>
</dbReference>
<feature type="domain" description="Glycosyl transferase family 1" evidence="9">
    <location>
        <begin position="249"/>
        <end position="413"/>
    </location>
</feature>
<feature type="binding site" evidence="7">
    <location>
        <position position="365"/>
    </location>
    <ligand>
        <name>UDP-N-acetyl-alpha-D-glucosamine</name>
        <dbReference type="ChEBI" id="CHEBI:57705"/>
    </ligand>
</feature>
<protein>
    <recommendedName>
        <fullName evidence="7">D-inositol-3-phosphate glycosyltransferase</fullName>
        <ecNumber evidence="7">2.4.1.250</ecNumber>
    </recommendedName>
    <alternativeName>
        <fullName evidence="7">N-acetylglucosamine-inositol-phosphate N-acetylglucosaminyltransferase</fullName>
        <shortName evidence="7">GlcNAc-Ins-P N-acetylglucosaminyltransferase</shortName>
    </alternativeName>
</protein>
<keyword evidence="5 7" id="KW-0460">Magnesium</keyword>
<dbReference type="KEGG" id="ksk:KSE_34590"/>